<dbReference type="InterPro" id="IPR015683">
    <property type="entry name" value="Ionotropic_Glu_rcpt"/>
</dbReference>
<dbReference type="EMBL" id="JAODUP010000235">
    <property type="protein sequence ID" value="KAK2155635.1"/>
    <property type="molecule type" value="Genomic_DNA"/>
</dbReference>
<evidence type="ECO:0000256" key="9">
    <source>
        <dbReference type="ARBA" id="ARBA00023286"/>
    </source>
</evidence>
<evidence type="ECO:0000259" key="12">
    <source>
        <dbReference type="SMART" id="SM00079"/>
    </source>
</evidence>
<sequence length="869" mass="98042">MKTPGEQSSLTGDDNKTRRLLMVATIQIEPYVHLNWSPGLIANERYEGLFIDLLKELAEEGGLDYQLYLVPDGKTGQLGDNGHWNGLIGELERGSADVALAPIIATDERRQTVRFMSPLSLVKISTLSRDHRNRHLPYGVVLHSEALYAIKTNHQLYNSIKRHGILYASSIMEGLDKAREGVCNLLLSSELADYYADQEPCDLTAEPFHAFHELFYSIATSQRSDVSEAVRLILDQLMAHGAVLERLEQRWLRGRCMRKGTLPTSLGTTIDTDTQKMWTKIYVTSVVVEPYLMRSNKRGVEFEGYIADLVQQIARVLSVDYEWRVQRRVGRKRKDGTWNGMIGELTEGVKEFSSQLQKADLAAAPFIQNNDQESILSFSKPFLESTLSLVIKAPPDNGDVPIVMIEDLLNQSTYDFGVVHKSRLARQLRLSQLPLYKQLWRRLKEKDGENRILSIKDGLRKVRDGRFALVMESPEATYLASKRPCDLVSLSQYMAVIHYTFVTLKDSPLLEHLNLALLQLQEEGVLQALFHKWWNADECTDWEEDRQLKPDPETTRSPTMSTATTTAAPLKPLLDFDIDKVLGLSTEIYPFVGNETDYDDDDEEEEGDDLRDLERIFLTSPISAFTPRKPASDVIAEPTFSLSADWATENGRHNDVLTTVRIPAVHPDNNDTNSTSSGERSLDETTPTTNTTVASRITTSSPTSTIFTTTRKSRRKGRKRRPKKRKGRRRSTSPVPTTPSFQNATQTSTARAPRNRSREFNRKIDWFFVTQLPRPEEYDDYDNYNGSNDANLTWITPARRHPVTPSTPEATTVPNVATPTANTRTNATVRSTAPSGSEVSTAVLVVVMIHLVIFGWPPATQGCYENCDR</sequence>
<gene>
    <name evidence="14" type="ORF">LSH36_235g02025</name>
</gene>
<dbReference type="GO" id="GO:0015276">
    <property type="term" value="F:ligand-gated monoatomic ion channel activity"/>
    <property type="evidence" value="ECO:0007669"/>
    <property type="project" value="InterPro"/>
</dbReference>
<evidence type="ECO:0000313" key="15">
    <source>
        <dbReference type="Proteomes" id="UP001208570"/>
    </source>
</evidence>
<keyword evidence="5" id="KW-0406">Ion transport</keyword>
<dbReference type="AlphaFoldDB" id="A0AAD9N3R5"/>
<evidence type="ECO:0000256" key="10">
    <source>
        <dbReference type="ARBA" id="ARBA00023303"/>
    </source>
</evidence>
<comment type="caution">
    <text evidence="14">The sequence shown here is derived from an EMBL/GenBank/DDBJ whole genome shotgun (WGS) entry which is preliminary data.</text>
</comment>
<name>A0AAD9N3R5_9ANNE</name>
<organism evidence="14 15">
    <name type="scientific">Paralvinella palmiformis</name>
    <dbReference type="NCBI Taxonomy" id="53620"/>
    <lineage>
        <taxon>Eukaryota</taxon>
        <taxon>Metazoa</taxon>
        <taxon>Spiralia</taxon>
        <taxon>Lophotrochozoa</taxon>
        <taxon>Annelida</taxon>
        <taxon>Polychaeta</taxon>
        <taxon>Sedentaria</taxon>
        <taxon>Canalipalpata</taxon>
        <taxon>Terebellida</taxon>
        <taxon>Terebelliformia</taxon>
        <taxon>Alvinellidae</taxon>
        <taxon>Paralvinella</taxon>
    </lineage>
</organism>
<dbReference type="SMART" id="SM00079">
    <property type="entry name" value="PBPe"/>
    <property type="match status" value="1"/>
</dbReference>
<evidence type="ECO:0000256" key="1">
    <source>
        <dbReference type="ARBA" id="ARBA00004141"/>
    </source>
</evidence>
<comment type="subcellular location">
    <subcellularLocation>
        <location evidence="1">Membrane</location>
        <topology evidence="1">Multi-pass membrane protein</topology>
    </subcellularLocation>
</comment>
<evidence type="ECO:0000256" key="3">
    <source>
        <dbReference type="ARBA" id="ARBA00022692"/>
    </source>
</evidence>
<evidence type="ECO:0000256" key="2">
    <source>
        <dbReference type="ARBA" id="ARBA00022448"/>
    </source>
</evidence>
<evidence type="ECO:0000256" key="7">
    <source>
        <dbReference type="ARBA" id="ARBA00023170"/>
    </source>
</evidence>
<evidence type="ECO:0000256" key="6">
    <source>
        <dbReference type="ARBA" id="ARBA00023136"/>
    </source>
</evidence>
<evidence type="ECO:0000259" key="13">
    <source>
        <dbReference type="SMART" id="SM00918"/>
    </source>
</evidence>
<keyword evidence="6" id="KW-0472">Membrane</keyword>
<feature type="region of interest" description="Disordered" evidence="11">
    <location>
        <begin position="799"/>
        <end position="820"/>
    </location>
</feature>
<feature type="domain" description="Ionotropic glutamate receptor L-glutamate and glycine-binding" evidence="13">
    <location>
        <begin position="290"/>
        <end position="347"/>
    </location>
</feature>
<protein>
    <submittedName>
        <fullName evidence="14">Uncharacterized protein</fullName>
    </submittedName>
</protein>
<proteinExistence type="predicted"/>
<feature type="compositionally biased region" description="Polar residues" evidence="11">
    <location>
        <begin position="670"/>
        <end position="694"/>
    </location>
</feature>
<feature type="compositionally biased region" description="Polar residues" evidence="11">
    <location>
        <begin position="738"/>
        <end position="750"/>
    </location>
</feature>
<keyword evidence="10" id="KW-0407">Ion channel</keyword>
<dbReference type="Pfam" id="PF10613">
    <property type="entry name" value="Lig_chan-Glu_bd"/>
    <property type="match status" value="2"/>
</dbReference>
<feature type="compositionally biased region" description="Low complexity" evidence="11">
    <location>
        <begin position="807"/>
        <end position="820"/>
    </location>
</feature>
<keyword evidence="15" id="KW-1185">Reference proteome</keyword>
<feature type="compositionally biased region" description="Basic residues" evidence="11">
    <location>
        <begin position="711"/>
        <end position="731"/>
    </location>
</feature>
<keyword evidence="9" id="KW-1071">Ligand-gated ion channel</keyword>
<feature type="domain" description="Ionotropic glutamate receptor L-glutamate and glycine-binding" evidence="13">
    <location>
        <begin position="30"/>
        <end position="93"/>
    </location>
</feature>
<dbReference type="FunFam" id="3.40.190.10:FF:000210">
    <property type="entry name" value="Glutamate receptor ionotropic, kainate 1"/>
    <property type="match status" value="1"/>
</dbReference>
<keyword evidence="7" id="KW-0675">Receptor</keyword>
<feature type="region of interest" description="Disordered" evidence="11">
    <location>
        <begin position="544"/>
        <end position="563"/>
    </location>
</feature>
<evidence type="ECO:0000256" key="4">
    <source>
        <dbReference type="ARBA" id="ARBA00022989"/>
    </source>
</evidence>
<feature type="domain" description="Ionotropic glutamate receptor C-terminal" evidence="12">
    <location>
        <begin position="280"/>
        <end position="536"/>
    </location>
</feature>
<evidence type="ECO:0000256" key="11">
    <source>
        <dbReference type="SAM" id="MobiDB-lite"/>
    </source>
</evidence>
<evidence type="ECO:0000313" key="14">
    <source>
        <dbReference type="EMBL" id="KAK2155635.1"/>
    </source>
</evidence>
<feature type="compositionally biased region" description="Low complexity" evidence="11">
    <location>
        <begin position="695"/>
        <end position="710"/>
    </location>
</feature>
<evidence type="ECO:0000256" key="5">
    <source>
        <dbReference type="ARBA" id="ARBA00023065"/>
    </source>
</evidence>
<accession>A0AAD9N3R5</accession>
<keyword evidence="2" id="KW-0813">Transport</keyword>
<keyword evidence="3" id="KW-0812">Transmembrane</keyword>
<dbReference type="GO" id="GO:0016020">
    <property type="term" value="C:membrane"/>
    <property type="evidence" value="ECO:0007669"/>
    <property type="project" value="UniProtKB-SubCell"/>
</dbReference>
<dbReference type="SMART" id="SM00918">
    <property type="entry name" value="Lig_chan-Glu_bd"/>
    <property type="match status" value="2"/>
</dbReference>
<evidence type="ECO:0000256" key="8">
    <source>
        <dbReference type="ARBA" id="ARBA00023180"/>
    </source>
</evidence>
<dbReference type="Proteomes" id="UP001208570">
    <property type="component" value="Unassembled WGS sequence"/>
</dbReference>
<keyword evidence="8" id="KW-0325">Glycoprotein</keyword>
<keyword evidence="4" id="KW-1133">Transmembrane helix</keyword>
<feature type="region of interest" description="Disordered" evidence="11">
    <location>
        <begin position="659"/>
        <end position="757"/>
    </location>
</feature>
<reference evidence="14" key="1">
    <citation type="journal article" date="2023" name="Mol. Biol. Evol.">
        <title>Third-Generation Sequencing Reveals the Adaptive Role of the Epigenome in Three Deep-Sea Polychaetes.</title>
        <authorList>
            <person name="Perez M."/>
            <person name="Aroh O."/>
            <person name="Sun Y."/>
            <person name="Lan Y."/>
            <person name="Juniper S.K."/>
            <person name="Young C.R."/>
            <person name="Angers B."/>
            <person name="Qian P.Y."/>
        </authorList>
    </citation>
    <scope>NUCLEOTIDE SEQUENCE</scope>
    <source>
        <strain evidence="14">P08H-3</strain>
    </source>
</reference>
<dbReference type="SUPFAM" id="SSF53850">
    <property type="entry name" value="Periplasmic binding protein-like II"/>
    <property type="match status" value="2"/>
</dbReference>
<dbReference type="InterPro" id="IPR019594">
    <property type="entry name" value="Glu/Gly-bd"/>
</dbReference>
<dbReference type="Gene3D" id="3.40.190.10">
    <property type="entry name" value="Periplasmic binding protein-like II"/>
    <property type="match status" value="4"/>
</dbReference>
<dbReference type="PANTHER" id="PTHR18966">
    <property type="entry name" value="IONOTROPIC GLUTAMATE RECEPTOR"/>
    <property type="match status" value="1"/>
</dbReference>
<feature type="compositionally biased region" description="Basic and acidic residues" evidence="11">
    <location>
        <begin position="545"/>
        <end position="554"/>
    </location>
</feature>
<dbReference type="InterPro" id="IPR001320">
    <property type="entry name" value="Iontro_rcpt_C"/>
</dbReference>